<dbReference type="RefSeq" id="WP_139230185.1">
    <property type="nucleotide sequence ID" value="NZ_FPAS01000001.1"/>
</dbReference>
<gene>
    <name evidence="2" type="ORF">SAMN05216474_0084</name>
</gene>
<feature type="signal peptide" evidence="1">
    <location>
        <begin position="1"/>
        <end position="22"/>
    </location>
</feature>
<evidence type="ECO:0008006" key="4">
    <source>
        <dbReference type="Google" id="ProtNLM"/>
    </source>
</evidence>
<dbReference type="AlphaFoldDB" id="A0A1I6XCF4"/>
<protein>
    <recommendedName>
        <fullName evidence="4">DUF4352 domain-containing protein</fullName>
    </recommendedName>
</protein>
<dbReference type="EMBL" id="FPAS01000001">
    <property type="protein sequence ID" value="SFT35801.1"/>
    <property type="molecule type" value="Genomic_DNA"/>
</dbReference>
<dbReference type="Proteomes" id="UP000236454">
    <property type="component" value="Unassembled WGS sequence"/>
</dbReference>
<evidence type="ECO:0000313" key="3">
    <source>
        <dbReference type="Proteomes" id="UP000236454"/>
    </source>
</evidence>
<keyword evidence="1" id="KW-0732">Signal</keyword>
<reference evidence="2 3" key="1">
    <citation type="submission" date="2016-10" db="EMBL/GenBank/DDBJ databases">
        <authorList>
            <person name="de Groot N.N."/>
        </authorList>
    </citation>
    <scope>NUCLEOTIDE SEQUENCE [LARGE SCALE GENOMIC DNA]</scope>
    <source>
        <strain evidence="2 3">CGMCC 1.7005</strain>
    </source>
</reference>
<keyword evidence="3" id="KW-1185">Reference proteome</keyword>
<evidence type="ECO:0000256" key="1">
    <source>
        <dbReference type="SAM" id="SignalP"/>
    </source>
</evidence>
<evidence type="ECO:0000313" key="2">
    <source>
        <dbReference type="EMBL" id="SFT35801.1"/>
    </source>
</evidence>
<organism evidence="2 3">
    <name type="scientific">Lishizhenia tianjinensis</name>
    <dbReference type="NCBI Taxonomy" id="477690"/>
    <lineage>
        <taxon>Bacteria</taxon>
        <taxon>Pseudomonadati</taxon>
        <taxon>Bacteroidota</taxon>
        <taxon>Flavobacteriia</taxon>
        <taxon>Flavobacteriales</taxon>
        <taxon>Crocinitomicaceae</taxon>
        <taxon>Lishizhenia</taxon>
    </lineage>
</organism>
<accession>A0A1I6XCF4</accession>
<dbReference type="STRING" id="477690.SAMN05216474_0084"/>
<name>A0A1I6XCF4_9FLAO</name>
<proteinExistence type="predicted"/>
<sequence>MKKLLLGLTFLSAMLISQVSFAQNQINDSELTTEFVQIEEQDGVKFSVAKQECMVFEGQKPLVYIFVKIENTTNVEKTVDFGIALSYVEGCSGCDYDSEFKTTLTIGAGETITGDCNFETRGTSRIVANPNLEGGWTFEGVQIMFIEIK</sequence>
<feature type="chain" id="PRO_5014828747" description="DUF4352 domain-containing protein" evidence="1">
    <location>
        <begin position="23"/>
        <end position="149"/>
    </location>
</feature>